<dbReference type="PANTHER" id="PTHR41695">
    <property type="entry name" value="1,4-ALPHA-GLUCAN BRANCHING ENZYME RV3031-RELATED"/>
    <property type="match status" value="1"/>
</dbReference>
<gene>
    <name evidence="8" type="ORF">ER308_05515</name>
</gene>
<dbReference type="RefSeq" id="WP_131154052.1">
    <property type="nucleotide sequence ID" value="NZ_CP036402.1"/>
</dbReference>
<dbReference type="InterPro" id="IPR004300">
    <property type="entry name" value="Glyco_hydro_57_N"/>
</dbReference>
<dbReference type="Proteomes" id="UP000291469">
    <property type="component" value="Chromosome"/>
</dbReference>
<evidence type="ECO:0000256" key="4">
    <source>
        <dbReference type="RuleBase" id="RU361196"/>
    </source>
</evidence>
<accession>A0A411YD02</accession>
<dbReference type="InterPro" id="IPR040042">
    <property type="entry name" value="Branching_enz_MT3115-like"/>
</dbReference>
<proteinExistence type="inferred from homology"/>
<dbReference type="GO" id="GO:0030979">
    <property type="term" value="P:alpha-glucan biosynthetic process"/>
    <property type="evidence" value="ECO:0007669"/>
    <property type="project" value="InterPro"/>
</dbReference>
<dbReference type="Pfam" id="PF03065">
    <property type="entry name" value="Glyco_hydro_57"/>
    <property type="match status" value="1"/>
</dbReference>
<feature type="active site" description="Nucleophile" evidence="3">
    <location>
        <position position="188"/>
    </location>
</feature>
<dbReference type="GO" id="GO:0003844">
    <property type="term" value="F:1,4-alpha-glucan branching enzyme activity"/>
    <property type="evidence" value="ECO:0007669"/>
    <property type="project" value="InterPro"/>
</dbReference>
<evidence type="ECO:0000259" key="6">
    <source>
        <dbReference type="Pfam" id="PF03065"/>
    </source>
</evidence>
<evidence type="ECO:0000313" key="9">
    <source>
        <dbReference type="Proteomes" id="UP000291469"/>
    </source>
</evidence>
<dbReference type="InterPro" id="IPR028995">
    <property type="entry name" value="Glyco_hydro_57/38_cen_sf"/>
</dbReference>
<dbReference type="AlphaFoldDB" id="A0A411YD02"/>
<evidence type="ECO:0000256" key="2">
    <source>
        <dbReference type="ARBA" id="ARBA00023277"/>
    </source>
</evidence>
<protein>
    <submittedName>
        <fullName evidence="8">DUF1957 domain-containing protein</fullName>
    </submittedName>
</protein>
<dbReference type="OrthoDB" id="9803279at2"/>
<evidence type="ECO:0000256" key="1">
    <source>
        <dbReference type="ARBA" id="ARBA00006821"/>
    </source>
</evidence>
<evidence type="ECO:0000256" key="5">
    <source>
        <dbReference type="SAM" id="MobiDB-lite"/>
    </source>
</evidence>
<sequence length="549" mass="59896">MDVALVLHTHLPRLARNGAFPVGEQWLHEAVTESYLPVLEVLERLASAGHRDLATVGVTPVLAEQLADPYVIDELRGWTGRRLIDLQWTIGRYGATDRGRLHGAWRHEWRRWQRTHELVEGRVRRDGLVRPFATLAETGVIELLGGPATHPYLPLHADLDRARAQLADGLTAHRARFGLAARGMWPPELGYRPAGDVDDPARVAVGRQSDGSLRLPGKGVDLPGLEALWEEVGIDHVVLDGPTLAEGAGAAPRDWSRVGATLPAPGWSLDAVDGPVRIGTSDVLAFGRNLPVSYAVWSPVGGYPADPAYRDFHARDLEGGFKTWRVTGPRFAGDDGRAAGGKEPYDPVAARERAIAHADEFLRLLRRYAEGRDGIVVAAYDTELFGHWWHEGPVWLERVLRGLVDDPTLRPTSLAGHLGRGAAAPRLDLPESSWGAGKRHAAWATPETRDLWERVEDAQRAFAGVPGGRRREVCARQLELLEASDWPFMVSHGTTARYGRQRALTHHARFASALRGEALPELEHVDGPPVARAAGAAGSQPSSGSPGMD</sequence>
<dbReference type="InterPro" id="IPR027291">
    <property type="entry name" value="Glyco_hydro_38_N_sf"/>
</dbReference>
<feature type="region of interest" description="Disordered" evidence="5">
    <location>
        <begin position="526"/>
        <end position="549"/>
    </location>
</feature>
<keyword evidence="9" id="KW-1185">Reference proteome</keyword>
<dbReference type="SUPFAM" id="SSF88713">
    <property type="entry name" value="Glycoside hydrolase/deacetylase"/>
    <property type="match status" value="1"/>
</dbReference>
<dbReference type="SUPFAM" id="SSF88688">
    <property type="entry name" value="Families 57/38 glycoside transferase middle domain"/>
    <property type="match status" value="1"/>
</dbReference>
<comment type="similarity">
    <text evidence="1 4">Belongs to the glycosyl hydrolase 57 family.</text>
</comment>
<feature type="active site" description="Proton donor" evidence="3">
    <location>
        <position position="381"/>
    </location>
</feature>
<dbReference type="Pfam" id="PF09210">
    <property type="entry name" value="BE_C"/>
    <property type="match status" value="1"/>
</dbReference>
<evidence type="ECO:0000313" key="8">
    <source>
        <dbReference type="EMBL" id="QBI19055.1"/>
    </source>
</evidence>
<organism evidence="8 9">
    <name type="scientific">Egibacter rhizosphaerae</name>
    <dbReference type="NCBI Taxonomy" id="1670831"/>
    <lineage>
        <taxon>Bacteria</taxon>
        <taxon>Bacillati</taxon>
        <taxon>Actinomycetota</taxon>
        <taxon>Nitriliruptoria</taxon>
        <taxon>Egibacterales</taxon>
        <taxon>Egibacteraceae</taxon>
        <taxon>Egibacter</taxon>
    </lineage>
</organism>
<dbReference type="Gene3D" id="3.20.110.10">
    <property type="entry name" value="Glycoside hydrolase 38, N terminal domain"/>
    <property type="match status" value="1"/>
</dbReference>
<reference evidence="8 9" key="1">
    <citation type="submission" date="2019-01" db="EMBL/GenBank/DDBJ databases">
        <title>Egibacter rhizosphaerae EGI 80759T.</title>
        <authorList>
            <person name="Chen D.-D."/>
            <person name="Tian Y."/>
            <person name="Jiao J.-Y."/>
            <person name="Zhang X.-T."/>
            <person name="Zhang Y.-G."/>
            <person name="Zhang Y."/>
            <person name="Xiao M."/>
            <person name="Shu W.-S."/>
            <person name="Li W.-J."/>
        </authorList>
    </citation>
    <scope>NUCLEOTIDE SEQUENCE [LARGE SCALE GENOMIC DNA]</scope>
    <source>
        <strain evidence="8 9">EGI 80759</strain>
    </source>
</reference>
<dbReference type="EMBL" id="CP036402">
    <property type="protein sequence ID" value="QBI19055.1"/>
    <property type="molecule type" value="Genomic_DNA"/>
</dbReference>
<dbReference type="GO" id="GO:0005576">
    <property type="term" value="C:extracellular region"/>
    <property type="evidence" value="ECO:0007669"/>
    <property type="project" value="TreeGrafter"/>
</dbReference>
<feature type="compositionally biased region" description="Low complexity" evidence="5">
    <location>
        <begin position="527"/>
        <end position="549"/>
    </location>
</feature>
<dbReference type="PANTHER" id="PTHR41695:SF1">
    <property type="entry name" value="1,4-ALPHA-GLUCAN BRANCHING ENZYME TK1436"/>
    <property type="match status" value="1"/>
</dbReference>
<dbReference type="InterPro" id="IPR015293">
    <property type="entry name" value="BE_C"/>
</dbReference>
<keyword evidence="2 4" id="KW-0119">Carbohydrate metabolism</keyword>
<feature type="domain" description="Glycoside hydrolase family 57 N-terminal" evidence="6">
    <location>
        <begin position="4"/>
        <end position="241"/>
    </location>
</feature>
<evidence type="ECO:0000256" key="3">
    <source>
        <dbReference type="PIRSR" id="PIRSR640042-1"/>
    </source>
</evidence>
<dbReference type="InterPro" id="IPR037090">
    <property type="entry name" value="57_glycoside_trans_central"/>
</dbReference>
<dbReference type="Gene3D" id="1.20.1430.10">
    <property type="entry name" value="Families 57/38 glycoside transferase, middle domain"/>
    <property type="match status" value="1"/>
</dbReference>
<dbReference type="KEGG" id="erz:ER308_05515"/>
<dbReference type="InterPro" id="IPR011330">
    <property type="entry name" value="Glyco_hydro/deAcase_b/a-brl"/>
</dbReference>
<name>A0A411YD02_9ACTN</name>
<feature type="domain" description="1,4-alpha-glucan branching enzyme C-terminal" evidence="7">
    <location>
        <begin position="472"/>
        <end position="512"/>
    </location>
</feature>
<evidence type="ECO:0000259" key="7">
    <source>
        <dbReference type="Pfam" id="PF09210"/>
    </source>
</evidence>